<evidence type="ECO:0000313" key="2">
    <source>
        <dbReference type="Proteomes" id="UP001610657"/>
    </source>
</evidence>
<proteinExistence type="predicted"/>
<organism evidence="1 2">
    <name type="scientific">Pseudomonas syringae pv. tagetis</name>
    <dbReference type="NCBI Taxonomy" id="129140"/>
    <lineage>
        <taxon>Bacteria</taxon>
        <taxon>Pseudomonadati</taxon>
        <taxon>Pseudomonadota</taxon>
        <taxon>Gammaproteobacteria</taxon>
        <taxon>Pseudomonadales</taxon>
        <taxon>Pseudomonadaceae</taxon>
        <taxon>Pseudomonas</taxon>
    </lineage>
</organism>
<evidence type="ECO:0000313" key="1">
    <source>
        <dbReference type="EMBL" id="MFH7517258.1"/>
    </source>
</evidence>
<comment type="caution">
    <text evidence="1">The sequence shown here is derived from an EMBL/GenBank/DDBJ whole genome shotgun (WGS) entry which is preliminary data.</text>
</comment>
<reference evidence="1 2" key="1">
    <citation type="submission" date="2023-08" db="EMBL/GenBank/DDBJ databases">
        <title>Genomic and mutational analysis of Pseudomonas syringae pv. tagetis EB037 pathogenicity on sunflower.</title>
        <authorList>
            <person name="Maul J.E."/>
        </authorList>
    </citation>
    <scope>NUCLEOTIDE SEQUENCE [LARGE SCALE GENOMIC DNA]</scope>
    <source>
        <strain evidence="1 2">EB037_T1</strain>
    </source>
</reference>
<dbReference type="EMBL" id="JAVCQK010000012">
    <property type="protein sequence ID" value="MFH7517258.1"/>
    <property type="molecule type" value="Genomic_DNA"/>
</dbReference>
<dbReference type="Proteomes" id="UP001610657">
    <property type="component" value="Unassembled WGS sequence"/>
</dbReference>
<accession>A0ABW7NQU2</accession>
<keyword evidence="2" id="KW-1185">Reference proteome</keyword>
<gene>
    <name evidence="1" type="ORF">RA271_18995</name>
</gene>
<name>A0ABW7NQU2_9PSED</name>
<sequence length="40" mass="4798">MPGISAKILSVGLKRWEIKVWLFGRCWRLRHLLRSTVFRS</sequence>
<protein>
    <submittedName>
        <fullName evidence="1">Uncharacterized protein</fullName>
    </submittedName>
</protein>